<comment type="caution">
    <text evidence="1">The sequence shown here is derived from an EMBL/GenBank/DDBJ whole genome shotgun (WGS) entry which is preliminary data.</text>
</comment>
<organism evidence="1 2">
    <name type="scientific">Pseudomarimonas salicorniae</name>
    <dbReference type="NCBI Taxonomy" id="2933270"/>
    <lineage>
        <taxon>Bacteria</taxon>
        <taxon>Pseudomonadati</taxon>
        <taxon>Pseudomonadota</taxon>
        <taxon>Gammaproteobacteria</taxon>
        <taxon>Lysobacterales</taxon>
        <taxon>Lysobacteraceae</taxon>
        <taxon>Pseudomarimonas</taxon>
    </lineage>
</organism>
<dbReference type="EMBL" id="JALNMH010000013">
    <property type="protein sequence ID" value="MCK7595036.1"/>
    <property type="molecule type" value="Genomic_DNA"/>
</dbReference>
<gene>
    <name evidence="1" type="ORF">M0G41_15305</name>
</gene>
<accession>A0ABT0GKH4</accession>
<dbReference type="Proteomes" id="UP001431449">
    <property type="component" value="Unassembled WGS sequence"/>
</dbReference>
<keyword evidence="2" id="KW-1185">Reference proteome</keyword>
<evidence type="ECO:0000313" key="1">
    <source>
        <dbReference type="EMBL" id="MCK7595036.1"/>
    </source>
</evidence>
<evidence type="ECO:0000313" key="2">
    <source>
        <dbReference type="Proteomes" id="UP001431449"/>
    </source>
</evidence>
<proteinExistence type="predicted"/>
<reference evidence="1" key="1">
    <citation type="submission" date="2022-04" db="EMBL/GenBank/DDBJ databases">
        <title>Lysobacter sp. CAU 1642 isolated from sea sand.</title>
        <authorList>
            <person name="Kim W."/>
        </authorList>
    </citation>
    <scope>NUCLEOTIDE SEQUENCE</scope>
    <source>
        <strain evidence="1">CAU 1642</strain>
    </source>
</reference>
<protein>
    <recommendedName>
        <fullName evidence="3">DUF3352 domain-containing protein</fullName>
    </recommendedName>
</protein>
<name>A0ABT0GKH4_9GAMM</name>
<evidence type="ECO:0008006" key="3">
    <source>
        <dbReference type="Google" id="ProtNLM"/>
    </source>
</evidence>
<sequence>MNKLLWALALVALAVVGWLLFNRSQDAALSGLTSVSPAASEMLEFIPADTPYALAALQPVPDEVADAMWAQAESSMAMWPQMAGELREKLAESADPGDASMLKLLDALEAEFKGKTLRESAGHIGLPSAGFGAIYGIGPLPVMRVRLADPAKLEALIGRIQASAGLDLAQKQLGEARYWTLPDSPEAPPALPLLAVIGDQMVLTVHPLAGGEALLRQLLGLDKPALSQAAEGELVRRAGELGFLPYAVGYVDNLQLLRQLTDADQSPNAALWQAMQKPVPQLDETCRLEFEGLARTLPGASFGISRLDATGNAMRSVFHLSPEISTELLKLRAPMPGGDPSGDEAIASFGLALSLQALPGVVSRLAARVTDAPYACADLQSLNSMAAEAGKQINNPAVFAAAPMVYGLMASLDRFEIASGDAAPAVEGTLVLGSDNPASLIGMAKGFVPQLAQLEVPADGTPVKLPEIPGSPPGTPELMVAQSERLLGFATAPMADRLKDRLVLDPDYQPLLAAQVRPRLYELIADAMEQAMAAMPEGREKEQMQLQVRLMRESYAKGFSQSTFTLEFTERGVEMVQTMETR</sequence>
<dbReference type="RefSeq" id="WP_248210778.1">
    <property type="nucleotide sequence ID" value="NZ_JALNMH010000013.1"/>
</dbReference>